<gene>
    <name evidence="1" type="ORF">GCM10022378_09220</name>
</gene>
<name>A0ABP7EMG1_9STAP</name>
<dbReference type="EMBL" id="BAABCK010000018">
    <property type="protein sequence ID" value="GAA3721279.1"/>
    <property type="molecule type" value="Genomic_DNA"/>
</dbReference>
<reference evidence="2" key="1">
    <citation type="journal article" date="2019" name="Int. J. Syst. Evol. Microbiol.">
        <title>The Global Catalogue of Microorganisms (GCM) 10K type strain sequencing project: providing services to taxonomists for standard genome sequencing and annotation.</title>
        <authorList>
            <consortium name="The Broad Institute Genomics Platform"/>
            <consortium name="The Broad Institute Genome Sequencing Center for Infectious Disease"/>
            <person name="Wu L."/>
            <person name="Ma J."/>
        </authorList>
    </citation>
    <scope>NUCLEOTIDE SEQUENCE [LARGE SCALE GENOMIC DNA]</scope>
    <source>
        <strain evidence="2">JCM 16981</strain>
    </source>
</reference>
<dbReference type="Proteomes" id="UP001500920">
    <property type="component" value="Unassembled WGS sequence"/>
</dbReference>
<protein>
    <submittedName>
        <fullName evidence="1">Uncharacterized protein</fullName>
    </submittedName>
</protein>
<keyword evidence="2" id="KW-1185">Reference proteome</keyword>
<sequence>MTDIVIHYVSGKADHIYDLAGVRAAADELILFHKDPDTGEIIKEYIRYASIASYSVTHHVSIERRVS</sequence>
<proteinExistence type="predicted"/>
<dbReference type="RefSeq" id="WP_344701879.1">
    <property type="nucleotide sequence ID" value="NZ_BAABCK010000018.1"/>
</dbReference>
<organism evidence="1 2">
    <name type="scientific">Salinicoccus jeotgali</name>
    <dbReference type="NCBI Taxonomy" id="381634"/>
    <lineage>
        <taxon>Bacteria</taxon>
        <taxon>Bacillati</taxon>
        <taxon>Bacillota</taxon>
        <taxon>Bacilli</taxon>
        <taxon>Bacillales</taxon>
        <taxon>Staphylococcaceae</taxon>
        <taxon>Salinicoccus</taxon>
    </lineage>
</organism>
<accession>A0ABP7EMG1</accession>
<comment type="caution">
    <text evidence="1">The sequence shown here is derived from an EMBL/GenBank/DDBJ whole genome shotgun (WGS) entry which is preliminary data.</text>
</comment>
<evidence type="ECO:0000313" key="2">
    <source>
        <dbReference type="Proteomes" id="UP001500920"/>
    </source>
</evidence>
<evidence type="ECO:0000313" key="1">
    <source>
        <dbReference type="EMBL" id="GAA3721279.1"/>
    </source>
</evidence>